<protein>
    <recommendedName>
        <fullName evidence="5">Integral membrane</fullName>
    </recommendedName>
</protein>
<accession>A0A5M8PRW2</accession>
<keyword evidence="1" id="KW-0472">Membrane</keyword>
<gene>
    <name evidence="3" type="ORF">FRX48_04431</name>
</gene>
<keyword evidence="1" id="KW-1133">Transmembrane helix</keyword>
<feature type="transmembrane region" description="Helical" evidence="1">
    <location>
        <begin position="123"/>
        <end position="144"/>
    </location>
</feature>
<sequence>MAVLTVIFFAAAIVWEGALPQSSNGYFEGYYADWLPFLPCTLSVLWALVDIRYLLIYRQPMPSTAGLGVNLLIWTILGPVIMFAIFGSAMWQADHNGPLCTQTIEAWALECKHVMRHVGACQVIGVIGLVLMLILHFHLFVSACKHIAANRRAEKMGIHKRKASHCSVEVAVSSRPAKSPQREPAAFTPRYVTLEGKAIEIPISVGRRSPPDIEV</sequence>
<evidence type="ECO:0000256" key="1">
    <source>
        <dbReference type="SAM" id="Phobius"/>
    </source>
</evidence>
<feature type="chain" id="PRO_5024397946" description="Integral membrane" evidence="2">
    <location>
        <begin position="21"/>
        <end position="215"/>
    </location>
</feature>
<dbReference type="Proteomes" id="UP000324767">
    <property type="component" value="Unassembled WGS sequence"/>
</dbReference>
<keyword evidence="2" id="KW-0732">Signal</keyword>
<dbReference type="EMBL" id="VXIT01000006">
    <property type="protein sequence ID" value="KAA6412279.1"/>
    <property type="molecule type" value="Genomic_DNA"/>
</dbReference>
<evidence type="ECO:0008006" key="5">
    <source>
        <dbReference type="Google" id="ProtNLM"/>
    </source>
</evidence>
<evidence type="ECO:0000313" key="3">
    <source>
        <dbReference type="EMBL" id="KAA6412279.1"/>
    </source>
</evidence>
<name>A0A5M8PRW2_9LECA</name>
<dbReference type="AlphaFoldDB" id="A0A5M8PRW2"/>
<feature type="signal peptide" evidence="2">
    <location>
        <begin position="1"/>
        <end position="20"/>
    </location>
</feature>
<reference evidence="3 4" key="1">
    <citation type="submission" date="2019-09" db="EMBL/GenBank/DDBJ databases">
        <title>The hologenome of the rock-dwelling lichen Lasallia pustulata.</title>
        <authorList>
            <person name="Greshake Tzovaras B."/>
            <person name="Segers F."/>
            <person name="Bicker A."/>
            <person name="Dal Grande F."/>
            <person name="Otte J."/>
            <person name="Hankeln T."/>
            <person name="Schmitt I."/>
            <person name="Ebersberger I."/>
        </authorList>
    </citation>
    <scope>NUCLEOTIDE SEQUENCE [LARGE SCALE GENOMIC DNA]</scope>
    <source>
        <strain evidence="3">A1-1</strain>
    </source>
</reference>
<evidence type="ECO:0000256" key="2">
    <source>
        <dbReference type="SAM" id="SignalP"/>
    </source>
</evidence>
<feature type="transmembrane region" description="Helical" evidence="1">
    <location>
        <begin position="67"/>
        <end position="91"/>
    </location>
</feature>
<comment type="caution">
    <text evidence="3">The sequence shown here is derived from an EMBL/GenBank/DDBJ whole genome shotgun (WGS) entry which is preliminary data.</text>
</comment>
<proteinExistence type="predicted"/>
<evidence type="ECO:0000313" key="4">
    <source>
        <dbReference type="Proteomes" id="UP000324767"/>
    </source>
</evidence>
<organism evidence="3 4">
    <name type="scientific">Lasallia pustulata</name>
    <dbReference type="NCBI Taxonomy" id="136370"/>
    <lineage>
        <taxon>Eukaryota</taxon>
        <taxon>Fungi</taxon>
        <taxon>Dikarya</taxon>
        <taxon>Ascomycota</taxon>
        <taxon>Pezizomycotina</taxon>
        <taxon>Lecanoromycetes</taxon>
        <taxon>OSLEUM clade</taxon>
        <taxon>Umbilicariomycetidae</taxon>
        <taxon>Umbilicariales</taxon>
        <taxon>Umbilicariaceae</taxon>
        <taxon>Lasallia</taxon>
    </lineage>
</organism>
<feature type="transmembrane region" description="Helical" evidence="1">
    <location>
        <begin position="36"/>
        <end position="55"/>
    </location>
</feature>
<keyword evidence="1" id="KW-0812">Transmembrane</keyword>